<protein>
    <recommendedName>
        <fullName evidence="2">Phosphoribosyltransferase</fullName>
    </recommendedName>
</protein>
<dbReference type="InterPro" id="IPR029057">
    <property type="entry name" value="PRTase-like"/>
</dbReference>
<proteinExistence type="predicted"/>
<organism evidence="1">
    <name type="scientific">uncultured marine thaumarchaeote KM3_195_B03</name>
    <dbReference type="NCBI Taxonomy" id="1456084"/>
    <lineage>
        <taxon>Archaea</taxon>
        <taxon>Nitrososphaerota</taxon>
        <taxon>environmental samples</taxon>
    </lineage>
</organism>
<evidence type="ECO:0000313" key="1">
    <source>
        <dbReference type="EMBL" id="AIF06734.1"/>
    </source>
</evidence>
<dbReference type="AlphaFoldDB" id="A0A075GSJ4"/>
<accession>A0A075GSJ4</accession>
<reference evidence="1" key="1">
    <citation type="journal article" date="2014" name="Genome Biol. Evol.">
        <title>Pangenome evidence for extensive interdomain horizontal transfer affecting lineage core and shell genes in uncultured planktonic thaumarchaeota and euryarchaeota.</title>
        <authorList>
            <person name="Deschamps P."/>
            <person name="Zivanovic Y."/>
            <person name="Moreira D."/>
            <person name="Rodriguez-Valera F."/>
            <person name="Lopez-Garcia P."/>
        </authorList>
    </citation>
    <scope>NUCLEOTIDE SEQUENCE</scope>
</reference>
<dbReference type="EMBL" id="KF900779">
    <property type="protein sequence ID" value="AIF06734.1"/>
    <property type="molecule type" value="Genomic_DNA"/>
</dbReference>
<name>A0A075GSJ4_9ARCH</name>
<evidence type="ECO:0008006" key="2">
    <source>
        <dbReference type="Google" id="ProtNLM"/>
    </source>
</evidence>
<dbReference type="Gene3D" id="3.40.50.2020">
    <property type="match status" value="1"/>
</dbReference>
<sequence length="38" mass="4178">MFSDRVDAGNRLALKMADIIDENTLVLAIPRGGVVIRH</sequence>